<keyword evidence="3" id="KW-0812">Transmembrane</keyword>
<keyword evidence="8" id="KW-1185">Reference proteome</keyword>
<evidence type="ECO:0000313" key="8">
    <source>
        <dbReference type="Proteomes" id="UP000006729"/>
    </source>
</evidence>
<keyword evidence="5" id="KW-0472">Membrane</keyword>
<keyword evidence="4" id="KW-1133">Transmembrane helix</keyword>
<dbReference type="Proteomes" id="UP000006729">
    <property type="component" value="Chromosome 8"/>
</dbReference>
<dbReference type="HOGENOM" id="CLU_1646598_0_0_1"/>
<evidence type="ECO:0000256" key="2">
    <source>
        <dbReference type="ARBA" id="ARBA00022448"/>
    </source>
</evidence>
<dbReference type="PANTHER" id="PTHR48041">
    <property type="entry name" value="ABC TRANSPORTER G FAMILY MEMBER 28"/>
    <property type="match status" value="1"/>
</dbReference>
<protein>
    <recommendedName>
        <fullName evidence="6">ABC transporter family G domain-containing protein</fullName>
    </recommendedName>
</protein>
<reference evidence="7 8" key="1">
    <citation type="journal article" date="2006" name="Science">
        <title>The genome of black cottonwood, Populus trichocarpa (Torr. &amp; Gray).</title>
        <authorList>
            <person name="Tuskan G.A."/>
            <person name="Difazio S."/>
            <person name="Jansson S."/>
            <person name="Bohlmann J."/>
            <person name="Grigoriev I."/>
            <person name="Hellsten U."/>
            <person name="Putnam N."/>
            <person name="Ralph S."/>
            <person name="Rombauts S."/>
            <person name="Salamov A."/>
            <person name="Schein J."/>
            <person name="Sterck L."/>
            <person name="Aerts A."/>
            <person name="Bhalerao R.R."/>
            <person name="Bhalerao R.P."/>
            <person name="Blaudez D."/>
            <person name="Boerjan W."/>
            <person name="Brun A."/>
            <person name="Brunner A."/>
            <person name="Busov V."/>
            <person name="Campbell M."/>
            <person name="Carlson J."/>
            <person name="Chalot M."/>
            <person name="Chapman J."/>
            <person name="Chen G.L."/>
            <person name="Cooper D."/>
            <person name="Coutinho P.M."/>
            <person name="Couturier J."/>
            <person name="Covert S."/>
            <person name="Cronk Q."/>
            <person name="Cunningham R."/>
            <person name="Davis J."/>
            <person name="Degroeve S."/>
            <person name="Dejardin A."/>
            <person name="Depamphilis C."/>
            <person name="Detter J."/>
            <person name="Dirks B."/>
            <person name="Dubchak I."/>
            <person name="Duplessis S."/>
            <person name="Ehlting J."/>
            <person name="Ellis B."/>
            <person name="Gendler K."/>
            <person name="Goodstein D."/>
            <person name="Gribskov M."/>
            <person name="Grimwood J."/>
            <person name="Groover A."/>
            <person name="Gunter L."/>
            <person name="Hamberger B."/>
            <person name="Heinze B."/>
            <person name="Helariutta Y."/>
            <person name="Henrissat B."/>
            <person name="Holligan D."/>
            <person name="Holt R."/>
            <person name="Huang W."/>
            <person name="Islam-Faridi N."/>
            <person name="Jones S."/>
            <person name="Jones-Rhoades M."/>
            <person name="Jorgensen R."/>
            <person name="Joshi C."/>
            <person name="Kangasjarvi J."/>
            <person name="Karlsson J."/>
            <person name="Kelleher C."/>
            <person name="Kirkpatrick R."/>
            <person name="Kirst M."/>
            <person name="Kohler A."/>
            <person name="Kalluri U."/>
            <person name="Larimer F."/>
            <person name="Leebens-Mack J."/>
            <person name="Leple J.C."/>
            <person name="Locascio P."/>
            <person name="Lou Y."/>
            <person name="Lucas S."/>
            <person name="Martin F."/>
            <person name="Montanini B."/>
            <person name="Napoli C."/>
            <person name="Nelson D.R."/>
            <person name="Nelson C."/>
            <person name="Nieminen K."/>
            <person name="Nilsson O."/>
            <person name="Pereda V."/>
            <person name="Peter G."/>
            <person name="Philippe R."/>
            <person name="Pilate G."/>
            <person name="Poliakov A."/>
            <person name="Razumovskaya J."/>
            <person name="Richardson P."/>
            <person name="Rinaldi C."/>
            <person name="Ritland K."/>
            <person name="Rouze P."/>
            <person name="Ryaboy D."/>
            <person name="Schmutz J."/>
            <person name="Schrader J."/>
            <person name="Segerman B."/>
            <person name="Shin H."/>
            <person name="Siddiqui A."/>
            <person name="Sterky F."/>
            <person name="Terry A."/>
            <person name="Tsai C.J."/>
            <person name="Uberbacher E."/>
            <person name="Unneberg P."/>
            <person name="Vahala J."/>
            <person name="Wall K."/>
            <person name="Wessler S."/>
            <person name="Yang G."/>
            <person name="Yin T."/>
            <person name="Douglas C."/>
            <person name="Marra M."/>
            <person name="Sandberg G."/>
            <person name="Van de Peer Y."/>
            <person name="Rokhsar D."/>
        </authorList>
    </citation>
    <scope>NUCLEOTIDE SEQUENCE [LARGE SCALE GENOMIC DNA]</scope>
    <source>
        <strain evidence="8">cv. Nisqually</strain>
    </source>
</reference>
<evidence type="ECO:0000259" key="6">
    <source>
        <dbReference type="Pfam" id="PF19055"/>
    </source>
</evidence>
<accession>B9HLI7</accession>
<sequence>MFDDLVLLAKGGFIVYHGAVKKVEEYFTGLGISVPERVNPPDHYIDVMEGIVTPSASSGVNYKELPLRWMLHDGVELHRDKIRHNFLKSGDLSYRRTPGIFQQYRYFLGRVSKLGLREAKIQAADYLILLLAGACLGSITNPSDQTFGDAGYAHSTIAVCE</sequence>
<dbReference type="InterPro" id="IPR043926">
    <property type="entry name" value="ABCG_dom"/>
</dbReference>
<name>B9HLI7_POPTR</name>
<evidence type="ECO:0000313" key="7">
    <source>
        <dbReference type="EMBL" id="PNT22540.1"/>
    </source>
</evidence>
<keyword evidence="2" id="KW-0813">Transport</keyword>
<comment type="subcellular location">
    <subcellularLocation>
        <location evidence="1">Membrane</location>
        <topology evidence="1">Multi-pass membrane protein</topology>
    </subcellularLocation>
</comment>
<dbReference type="GO" id="GO:0140359">
    <property type="term" value="F:ABC-type transporter activity"/>
    <property type="evidence" value="ECO:0007669"/>
    <property type="project" value="InterPro"/>
</dbReference>
<dbReference type="InParanoid" id="B9HLI7"/>
<evidence type="ECO:0000256" key="4">
    <source>
        <dbReference type="ARBA" id="ARBA00022989"/>
    </source>
</evidence>
<dbReference type="InterPro" id="IPR050352">
    <property type="entry name" value="ABCG_transporters"/>
</dbReference>
<dbReference type="AlphaFoldDB" id="B9HLI7"/>
<feature type="domain" description="ABC transporter family G" evidence="6">
    <location>
        <begin position="1"/>
        <end position="75"/>
    </location>
</feature>
<organism evidence="7 8">
    <name type="scientific">Populus trichocarpa</name>
    <name type="common">Western balsam poplar</name>
    <name type="synonym">Populus balsamifera subsp. trichocarpa</name>
    <dbReference type="NCBI Taxonomy" id="3694"/>
    <lineage>
        <taxon>Eukaryota</taxon>
        <taxon>Viridiplantae</taxon>
        <taxon>Streptophyta</taxon>
        <taxon>Embryophyta</taxon>
        <taxon>Tracheophyta</taxon>
        <taxon>Spermatophyta</taxon>
        <taxon>Magnoliopsida</taxon>
        <taxon>eudicotyledons</taxon>
        <taxon>Gunneridae</taxon>
        <taxon>Pentapetalae</taxon>
        <taxon>rosids</taxon>
        <taxon>fabids</taxon>
        <taxon>Malpighiales</taxon>
        <taxon>Salicaceae</taxon>
        <taxon>Saliceae</taxon>
        <taxon>Populus</taxon>
    </lineage>
</organism>
<evidence type="ECO:0000256" key="3">
    <source>
        <dbReference type="ARBA" id="ARBA00022692"/>
    </source>
</evidence>
<dbReference type="Pfam" id="PF19055">
    <property type="entry name" value="ABC2_membrane_7"/>
    <property type="match status" value="1"/>
</dbReference>
<evidence type="ECO:0000256" key="5">
    <source>
        <dbReference type="ARBA" id="ARBA00023136"/>
    </source>
</evidence>
<dbReference type="eggNOG" id="KOG0061">
    <property type="taxonomic scope" value="Eukaryota"/>
</dbReference>
<dbReference type="PANTHER" id="PTHR48041:SF1">
    <property type="entry name" value="ABC TRANSPORTER G FAMILY MEMBER 24"/>
    <property type="match status" value="1"/>
</dbReference>
<gene>
    <name evidence="7" type="ORF">POPTR_008G037000</name>
</gene>
<evidence type="ECO:0000256" key="1">
    <source>
        <dbReference type="ARBA" id="ARBA00004141"/>
    </source>
</evidence>
<dbReference type="EMBL" id="CM009297">
    <property type="protein sequence ID" value="PNT22540.1"/>
    <property type="molecule type" value="Genomic_DNA"/>
</dbReference>
<proteinExistence type="predicted"/>
<dbReference type="GO" id="GO:0016020">
    <property type="term" value="C:membrane"/>
    <property type="evidence" value="ECO:0007669"/>
    <property type="project" value="UniProtKB-SubCell"/>
</dbReference>